<evidence type="ECO:0000313" key="2">
    <source>
        <dbReference type="Proteomes" id="UP000829398"/>
    </source>
</evidence>
<comment type="caution">
    <text evidence="1">The sequence shown here is derived from an EMBL/GenBank/DDBJ whole genome shotgun (WGS) entry which is preliminary data.</text>
</comment>
<sequence>MEEQNNIDNHEHDDASIKSTNYDTDCVMDYSSEFTTHEIFKSREAMIQWTRNVGKKNGIMVVIKRSEVGRDGKRARIFFGCERGGKYEKIKKKDNQKDLKSRITGTKKCGCPFKLKGQKLDTHSDWMLKVMCGVHNHPIAKHLEGHSFAGRLTVEETSILVDMSKNMVRPKDILVTLKKKDSFNVSTMKSIYNARQRYEVIEMAGRSQMQQLLSKLSEHNYIEWHMCYDNTDIVKDLFWAHPKSIELLRSFPSVLLMDYTYKVNKYHLPLFDIIGVTSTDMTFNVAYTYLSSEWEDSYTWALDRLRGLMDNDFLPRVIVTDRELALMNAIEKIFPRANHFLCRWHISRNIMANCKKLFAANDKWEKFIMSWNLLVLSSNEIEFIDHFKTMQRDFASFPAVMEYVTNTWLNNYKERFVSAWTDKIMHFGNLTTNRVEISHSRLKKYLSTSQGNFETSWAKIHNLLELQHTDIKASFEKSLTVVQHQFKPTEFKHIRGFISITALNITLSELKRAISIGVDRSACGCVIRQTHGLPCAHEIAEYKRECQPIPLERIDLHWKKLDLVAVTQKQKVELSCQPEFELIANRFNESSIEIQLDILKKLKEIANPGCTFLLDPEVKTRTRGRPSIKVDTSTRRDPSAFEKSLSGQESCLLNVKSNSVTTAKSKAEVKCRGRPKTKVNKSTPVKSITFIDEFPVGLQSYIHHIKDVVADGNCGFRAIADLIGLGEDGWVQVRKDLLNELYSHLDDYGKLYGPERVNELIHILSYYENWPASSDRWMTMPDMGHLIASCYNVVLFHLSSVQYLTFLPLRSEPVHILSPRNIALGYVFGNHFVEVFLTPGHPIPPITLDWGTYHHLIANGWETSYASQIQHFREIISPKVATIDRVILDN</sequence>
<proteinExistence type="predicted"/>
<keyword evidence="2" id="KW-1185">Reference proteome</keyword>
<dbReference type="EMBL" id="CM039176">
    <property type="protein sequence ID" value="KAH9717796.1"/>
    <property type="molecule type" value="Genomic_DNA"/>
</dbReference>
<accession>A0ACB8JJ30</accession>
<dbReference type="Proteomes" id="UP000829398">
    <property type="component" value="Chromosome 7"/>
</dbReference>
<reference evidence="2" key="1">
    <citation type="journal article" date="2023" name="Hortic. Res.">
        <title>A chromosome-level phased genome enabling allele-level studies in sweet orange: a case study on citrus Huanglongbing tolerance.</title>
        <authorList>
            <person name="Wu B."/>
            <person name="Yu Q."/>
            <person name="Deng Z."/>
            <person name="Duan Y."/>
            <person name="Luo F."/>
            <person name="Gmitter F. Jr."/>
        </authorList>
    </citation>
    <scope>NUCLEOTIDE SEQUENCE [LARGE SCALE GENOMIC DNA]</scope>
    <source>
        <strain evidence="2">cv. Valencia</strain>
    </source>
</reference>
<name>A0ACB8JJ30_CITSI</name>
<protein>
    <submittedName>
        <fullName evidence="1">Protein FAR1-RELATED SEQUENCE</fullName>
    </submittedName>
</protein>
<gene>
    <name evidence="1" type="ORF">KPL71_021970</name>
</gene>
<evidence type="ECO:0000313" key="1">
    <source>
        <dbReference type="EMBL" id="KAH9717796.1"/>
    </source>
</evidence>
<organism evidence="1 2">
    <name type="scientific">Citrus sinensis</name>
    <name type="common">Sweet orange</name>
    <name type="synonym">Citrus aurantium var. sinensis</name>
    <dbReference type="NCBI Taxonomy" id="2711"/>
    <lineage>
        <taxon>Eukaryota</taxon>
        <taxon>Viridiplantae</taxon>
        <taxon>Streptophyta</taxon>
        <taxon>Embryophyta</taxon>
        <taxon>Tracheophyta</taxon>
        <taxon>Spermatophyta</taxon>
        <taxon>Magnoliopsida</taxon>
        <taxon>eudicotyledons</taxon>
        <taxon>Gunneridae</taxon>
        <taxon>Pentapetalae</taxon>
        <taxon>rosids</taxon>
        <taxon>malvids</taxon>
        <taxon>Sapindales</taxon>
        <taxon>Rutaceae</taxon>
        <taxon>Aurantioideae</taxon>
        <taxon>Citrus</taxon>
    </lineage>
</organism>